<name>A0A183L415_9TREM</name>
<reference evidence="1 2" key="2">
    <citation type="submission" date="2018-11" db="EMBL/GenBank/DDBJ databases">
        <authorList>
            <consortium name="Pathogen Informatics"/>
        </authorList>
    </citation>
    <scope>NUCLEOTIDE SEQUENCE [LARGE SCALE GENOMIC DNA]</scope>
    <source>
        <strain evidence="1">Dakar</strain>
        <strain evidence="2">Dakar, Senegal</strain>
    </source>
</reference>
<keyword evidence="2" id="KW-1185">Reference proteome</keyword>
<dbReference type="WBParaSite" id="SCUD_0002207601-mRNA-1">
    <property type="protein sequence ID" value="SCUD_0002207601-mRNA-1"/>
    <property type="gene ID" value="SCUD_0002207601"/>
</dbReference>
<reference evidence="3" key="1">
    <citation type="submission" date="2016-06" db="UniProtKB">
        <authorList>
            <consortium name="WormBaseParasite"/>
        </authorList>
    </citation>
    <scope>IDENTIFICATION</scope>
</reference>
<dbReference type="EMBL" id="UZAK01048275">
    <property type="protein sequence ID" value="VDP77607.1"/>
    <property type="molecule type" value="Genomic_DNA"/>
</dbReference>
<dbReference type="Proteomes" id="UP000279833">
    <property type="component" value="Unassembled WGS sequence"/>
</dbReference>
<evidence type="ECO:0000313" key="1">
    <source>
        <dbReference type="EMBL" id="VDP77607.1"/>
    </source>
</evidence>
<protein>
    <submittedName>
        <fullName evidence="3">CUB domain-containing protein</fullName>
    </submittedName>
</protein>
<gene>
    <name evidence="1" type="ORF">SCUD_LOCUS22073</name>
</gene>
<accession>A0A183L415</accession>
<sequence>MENDFCGLVDGNNATEMKLDFKLSANSEFGPSATFTTKSSLDGIKIYSKGHTDLEVIISFRYNHHTDYIEKQGPPYL</sequence>
<evidence type="ECO:0000313" key="3">
    <source>
        <dbReference type="WBParaSite" id="SCUD_0002207601-mRNA-1"/>
    </source>
</evidence>
<evidence type="ECO:0000313" key="2">
    <source>
        <dbReference type="Proteomes" id="UP000279833"/>
    </source>
</evidence>
<organism evidence="3">
    <name type="scientific">Schistosoma curassoni</name>
    <dbReference type="NCBI Taxonomy" id="6186"/>
    <lineage>
        <taxon>Eukaryota</taxon>
        <taxon>Metazoa</taxon>
        <taxon>Spiralia</taxon>
        <taxon>Lophotrochozoa</taxon>
        <taxon>Platyhelminthes</taxon>
        <taxon>Trematoda</taxon>
        <taxon>Digenea</taxon>
        <taxon>Strigeidida</taxon>
        <taxon>Schistosomatoidea</taxon>
        <taxon>Schistosomatidae</taxon>
        <taxon>Schistosoma</taxon>
    </lineage>
</organism>
<proteinExistence type="predicted"/>
<dbReference type="AlphaFoldDB" id="A0A183L415"/>